<dbReference type="InterPro" id="IPR003598">
    <property type="entry name" value="Ig_sub2"/>
</dbReference>
<evidence type="ECO:0000313" key="4">
    <source>
        <dbReference type="Proteomes" id="UP001153714"/>
    </source>
</evidence>
<evidence type="ECO:0000256" key="1">
    <source>
        <dbReference type="ARBA" id="ARBA00023319"/>
    </source>
</evidence>
<reference evidence="3" key="1">
    <citation type="submission" date="2021-12" db="EMBL/GenBank/DDBJ databases">
        <authorList>
            <person name="King R."/>
        </authorList>
    </citation>
    <scope>NUCLEOTIDE SEQUENCE</scope>
</reference>
<evidence type="ECO:0000259" key="2">
    <source>
        <dbReference type="PROSITE" id="PS50835"/>
    </source>
</evidence>
<dbReference type="OrthoDB" id="6429135at2759"/>
<dbReference type="PROSITE" id="PS50835">
    <property type="entry name" value="IG_LIKE"/>
    <property type="match status" value="2"/>
</dbReference>
<dbReference type="SMART" id="SM00409">
    <property type="entry name" value="IG"/>
    <property type="match status" value="2"/>
</dbReference>
<dbReference type="GO" id="GO:0005886">
    <property type="term" value="C:plasma membrane"/>
    <property type="evidence" value="ECO:0007669"/>
    <property type="project" value="TreeGrafter"/>
</dbReference>
<accession>A0A9N9RGB7</accession>
<proteinExistence type="predicted"/>
<evidence type="ECO:0000313" key="3">
    <source>
        <dbReference type="EMBL" id="CAG9796254.1"/>
    </source>
</evidence>
<feature type="domain" description="Ig-like" evidence="2">
    <location>
        <begin position="149"/>
        <end position="245"/>
    </location>
</feature>
<dbReference type="InterPro" id="IPR036179">
    <property type="entry name" value="Ig-like_dom_sf"/>
</dbReference>
<dbReference type="GO" id="GO:0007156">
    <property type="term" value="P:homophilic cell adhesion via plasma membrane adhesion molecules"/>
    <property type="evidence" value="ECO:0007669"/>
    <property type="project" value="TreeGrafter"/>
</dbReference>
<dbReference type="InterPro" id="IPR007110">
    <property type="entry name" value="Ig-like_dom"/>
</dbReference>
<feature type="domain" description="Ig-like" evidence="2">
    <location>
        <begin position="36"/>
        <end position="145"/>
    </location>
</feature>
<dbReference type="InterPro" id="IPR013783">
    <property type="entry name" value="Ig-like_fold"/>
</dbReference>
<protein>
    <recommendedName>
        <fullName evidence="2">Ig-like domain-containing protein</fullName>
    </recommendedName>
</protein>
<keyword evidence="1" id="KW-0393">Immunoglobulin domain</keyword>
<sequence length="315" mass="34489">MFSDLSARHSGDYTCRVSNHAATVNYTATLSVKVAPTWMKEPLDTAVLLGAPLNVECAAKGYPPPTVTWYRKIGEGMSLSPESSEQWQLLENMIWDDKSRSGTHTVRAQNGTLSAPATARNHQGIYRCSSDNGVGPPLVKHINLTVHEPAHFEGSGGNVSSVRGQSASLACHALGDAPLTVHWTHMGVRLDLNSYRWTVSEVRTVDGLRSVLQLRAAERADAGEYRCHAHNQFGRSEVLMYLHIEEPPEAPKAIRLGGVGSRWVRLVWRSTPRAGVYFTATFTALLALPGANSEHTTANLTLDSSNDDRFMELQS</sequence>
<dbReference type="Proteomes" id="UP001153714">
    <property type="component" value="Chromosome 9"/>
</dbReference>
<dbReference type="GO" id="GO:0043025">
    <property type="term" value="C:neuronal cell body"/>
    <property type="evidence" value="ECO:0007669"/>
    <property type="project" value="TreeGrafter"/>
</dbReference>
<dbReference type="SUPFAM" id="SSF48726">
    <property type="entry name" value="Immunoglobulin"/>
    <property type="match status" value="3"/>
</dbReference>
<dbReference type="EMBL" id="OU893340">
    <property type="protein sequence ID" value="CAG9796254.1"/>
    <property type="molecule type" value="Genomic_DNA"/>
</dbReference>
<dbReference type="InterPro" id="IPR050958">
    <property type="entry name" value="Cell_Adh-Cytoskel_Orgn"/>
</dbReference>
<dbReference type="GO" id="GO:0030424">
    <property type="term" value="C:axon"/>
    <property type="evidence" value="ECO:0007669"/>
    <property type="project" value="TreeGrafter"/>
</dbReference>
<dbReference type="PANTHER" id="PTHR45080:SF33">
    <property type="entry name" value="IG-LIKE DOMAIN-CONTAINING PROTEIN"/>
    <property type="match status" value="1"/>
</dbReference>
<dbReference type="SMART" id="SM00408">
    <property type="entry name" value="IGc2"/>
    <property type="match status" value="2"/>
</dbReference>
<keyword evidence="4" id="KW-1185">Reference proteome</keyword>
<dbReference type="GO" id="GO:0008046">
    <property type="term" value="F:axon guidance receptor activity"/>
    <property type="evidence" value="ECO:0007669"/>
    <property type="project" value="TreeGrafter"/>
</dbReference>
<organism evidence="3 4">
    <name type="scientific">Diatraea saccharalis</name>
    <name type="common">sugarcane borer</name>
    <dbReference type="NCBI Taxonomy" id="40085"/>
    <lineage>
        <taxon>Eukaryota</taxon>
        <taxon>Metazoa</taxon>
        <taxon>Ecdysozoa</taxon>
        <taxon>Arthropoda</taxon>
        <taxon>Hexapoda</taxon>
        <taxon>Insecta</taxon>
        <taxon>Pterygota</taxon>
        <taxon>Neoptera</taxon>
        <taxon>Endopterygota</taxon>
        <taxon>Lepidoptera</taxon>
        <taxon>Glossata</taxon>
        <taxon>Ditrysia</taxon>
        <taxon>Pyraloidea</taxon>
        <taxon>Crambidae</taxon>
        <taxon>Crambinae</taxon>
        <taxon>Diatraea</taxon>
    </lineage>
</organism>
<dbReference type="PANTHER" id="PTHR45080">
    <property type="entry name" value="CONTACTIN 5"/>
    <property type="match status" value="1"/>
</dbReference>
<dbReference type="InterPro" id="IPR003599">
    <property type="entry name" value="Ig_sub"/>
</dbReference>
<dbReference type="GO" id="GO:0050808">
    <property type="term" value="P:synapse organization"/>
    <property type="evidence" value="ECO:0007669"/>
    <property type="project" value="TreeGrafter"/>
</dbReference>
<dbReference type="CDD" id="cd00096">
    <property type="entry name" value="Ig"/>
    <property type="match status" value="1"/>
</dbReference>
<dbReference type="AlphaFoldDB" id="A0A9N9RGB7"/>
<reference evidence="3" key="2">
    <citation type="submission" date="2022-10" db="EMBL/GenBank/DDBJ databases">
        <authorList>
            <consortium name="ENA_rothamsted_submissions"/>
            <consortium name="culmorum"/>
            <person name="King R."/>
        </authorList>
    </citation>
    <scope>NUCLEOTIDE SEQUENCE</scope>
</reference>
<gene>
    <name evidence="3" type="ORF">DIATSA_LOCUS13455</name>
</gene>
<dbReference type="Gene3D" id="2.60.40.10">
    <property type="entry name" value="Immunoglobulins"/>
    <property type="match status" value="3"/>
</dbReference>
<dbReference type="Pfam" id="PF13927">
    <property type="entry name" value="Ig_3"/>
    <property type="match status" value="2"/>
</dbReference>
<name>A0A9N9RGB7_9NEOP</name>